<name>A0A6J6BTY8_9ZZZZ</name>
<protein>
    <submittedName>
        <fullName evidence="1">Unannotated protein</fullName>
    </submittedName>
</protein>
<proteinExistence type="predicted"/>
<sequence length="85" mass="8935">MSTKKSEGAQAALVRIAVADISSELAFECELNPADIKKAVAAALADNTPLTLTDIRGHEIMVPAARIGYVEIGLPTERRVGFGAL</sequence>
<reference evidence="1" key="1">
    <citation type="submission" date="2020-05" db="EMBL/GenBank/DDBJ databases">
        <authorList>
            <person name="Chiriac C."/>
            <person name="Salcher M."/>
            <person name="Ghai R."/>
            <person name="Kavagutti S V."/>
        </authorList>
    </citation>
    <scope>NUCLEOTIDE SEQUENCE</scope>
</reference>
<organism evidence="1">
    <name type="scientific">freshwater metagenome</name>
    <dbReference type="NCBI Taxonomy" id="449393"/>
    <lineage>
        <taxon>unclassified sequences</taxon>
        <taxon>metagenomes</taxon>
        <taxon>ecological metagenomes</taxon>
    </lineage>
</organism>
<gene>
    <name evidence="1" type="ORF">UFOPK1410_00761</name>
</gene>
<dbReference type="EMBL" id="CAEZSH010000092">
    <property type="protein sequence ID" value="CAB4542147.1"/>
    <property type="molecule type" value="Genomic_DNA"/>
</dbReference>
<dbReference type="Pfam" id="PF11305">
    <property type="entry name" value="DUF3107"/>
    <property type="match status" value="1"/>
</dbReference>
<accession>A0A6J6BTY8</accession>
<dbReference type="AlphaFoldDB" id="A0A6J6BTY8"/>
<dbReference type="InterPro" id="IPR021456">
    <property type="entry name" value="DUF3107"/>
</dbReference>
<evidence type="ECO:0000313" key="1">
    <source>
        <dbReference type="EMBL" id="CAB4542147.1"/>
    </source>
</evidence>